<reference evidence="1" key="1">
    <citation type="journal article" date="2021" name="Proc. Natl. Acad. Sci. U.S.A.">
        <title>A Catalog of Tens of Thousands of Viruses from Human Metagenomes Reveals Hidden Associations with Chronic Diseases.</title>
        <authorList>
            <person name="Tisza M.J."/>
            <person name="Buck C.B."/>
        </authorList>
    </citation>
    <scope>NUCLEOTIDE SEQUENCE</scope>
    <source>
        <strain evidence="1">Ctgsk7</strain>
    </source>
</reference>
<protein>
    <submittedName>
        <fullName evidence="1">Uncharacterized protein</fullName>
    </submittedName>
</protein>
<accession>A0A8S5PY88</accession>
<dbReference type="EMBL" id="BK015533">
    <property type="protein sequence ID" value="DAE11467.1"/>
    <property type="molecule type" value="Genomic_DNA"/>
</dbReference>
<evidence type="ECO:0000313" key="1">
    <source>
        <dbReference type="EMBL" id="DAE11467.1"/>
    </source>
</evidence>
<organism evidence="1">
    <name type="scientific">Myoviridae sp. ctgsk7</name>
    <dbReference type="NCBI Taxonomy" id="2825151"/>
    <lineage>
        <taxon>Viruses</taxon>
        <taxon>Duplodnaviria</taxon>
        <taxon>Heunggongvirae</taxon>
        <taxon>Uroviricota</taxon>
        <taxon>Caudoviricetes</taxon>
    </lineage>
</organism>
<name>A0A8S5PY88_9CAUD</name>
<sequence length="428" mass="50970">MKKWYFKFCFVLVTLFTIGTSVKAQYTQEFIDEFLKMAESIDKYETLYYTYQEGKVFFRGWMNTKTHQIQGPARQTDNSISLQKTGFMANGKMYGLCKYEDFDRETRGMYNRNKLNGYFKNREKQKGYDYVCKDVNGRLWGFFKAAAFKDKVEVHPTGFFRGDKSFISYKDSIQKIYDNYDKSNYIIIKDKPLDEGLYTGGKTPEPTKYTEHGPVLFVRENHYKPAFESYFITSAPNRMQTEYSGVTYDSKYKHLTRRPDGIYIGKYIEQNFSDVEESYYDDKHGNDIFYSDFTNAHQYSFFYSEDYKEEYKHGYEIMQETDYDTTITLVKWEYGDMKEFWRVNMSEGKYWHFKVDYYGLSFNRDFKGWNGVGVYVCWTQAYEKAKLGVYIRGGKYVVQKGFNPTIPGDKVYEQAKEKVVRLPNHVKF</sequence>
<proteinExistence type="predicted"/>